<keyword evidence="1" id="KW-0812">Transmembrane</keyword>
<dbReference type="AlphaFoldDB" id="A0A4P7ICR0"/>
<accession>A0A4P7ICR0</accession>
<dbReference type="KEGG" id="nsn:EXE58_02220"/>
<dbReference type="EMBL" id="CP038436">
    <property type="protein sequence ID" value="QBX54400.1"/>
    <property type="molecule type" value="Genomic_DNA"/>
</dbReference>
<dbReference type="NCBIfam" id="NF038403">
    <property type="entry name" value="perm_prefix_1"/>
    <property type="match status" value="1"/>
</dbReference>
<name>A0A4P7ICR0_9ACTN</name>
<dbReference type="InterPro" id="IPR047928">
    <property type="entry name" value="Perm_prefix_1"/>
</dbReference>
<keyword evidence="1" id="KW-0472">Membrane</keyword>
<protein>
    <submittedName>
        <fullName evidence="2">Uncharacterized protein</fullName>
    </submittedName>
</protein>
<feature type="transmembrane region" description="Helical" evidence="1">
    <location>
        <begin position="91"/>
        <end position="110"/>
    </location>
</feature>
<reference evidence="2 3" key="1">
    <citation type="submission" date="2019-03" db="EMBL/GenBank/DDBJ databases">
        <title>Three New Species of Nocardioides, Nocardioides euryhalodurans sp. nov., Nocardioides seonyuensis sp. nov. and Nocardioides eburneoflavus sp. nov. Iolated from Soil.</title>
        <authorList>
            <person name="Roh S.G."/>
            <person name="Lee C."/>
            <person name="Kim M.-K."/>
            <person name="Kim S.B."/>
        </authorList>
    </citation>
    <scope>NUCLEOTIDE SEQUENCE [LARGE SCALE GENOMIC DNA]</scope>
    <source>
        <strain evidence="2 3">MMS17-SY207-3</strain>
    </source>
</reference>
<organism evidence="2 3">
    <name type="scientific">Nocardioides seonyuensis</name>
    <dbReference type="NCBI Taxonomy" id="2518371"/>
    <lineage>
        <taxon>Bacteria</taxon>
        <taxon>Bacillati</taxon>
        <taxon>Actinomycetota</taxon>
        <taxon>Actinomycetes</taxon>
        <taxon>Propionibacteriales</taxon>
        <taxon>Nocardioidaceae</taxon>
        <taxon>Nocardioides</taxon>
    </lineage>
</organism>
<dbReference type="RefSeq" id="WP_135266373.1">
    <property type="nucleotide sequence ID" value="NZ_CP038436.1"/>
</dbReference>
<evidence type="ECO:0000313" key="3">
    <source>
        <dbReference type="Proteomes" id="UP000294853"/>
    </source>
</evidence>
<proteinExistence type="predicted"/>
<feature type="transmembrane region" description="Helical" evidence="1">
    <location>
        <begin position="291"/>
        <end position="312"/>
    </location>
</feature>
<evidence type="ECO:0000313" key="2">
    <source>
        <dbReference type="EMBL" id="QBX54400.1"/>
    </source>
</evidence>
<feature type="transmembrane region" description="Helical" evidence="1">
    <location>
        <begin position="218"/>
        <end position="238"/>
    </location>
</feature>
<dbReference type="OrthoDB" id="3171769at2"/>
<feature type="transmembrane region" description="Helical" evidence="1">
    <location>
        <begin position="130"/>
        <end position="149"/>
    </location>
</feature>
<dbReference type="Proteomes" id="UP000294853">
    <property type="component" value="Chromosome"/>
</dbReference>
<evidence type="ECO:0000256" key="1">
    <source>
        <dbReference type="SAM" id="Phobius"/>
    </source>
</evidence>
<feature type="transmembrane region" description="Helical" evidence="1">
    <location>
        <begin position="245"/>
        <end position="268"/>
    </location>
</feature>
<gene>
    <name evidence="2" type="ORF">EXE58_02220</name>
</gene>
<keyword evidence="1" id="KW-1133">Transmembrane helix</keyword>
<feature type="transmembrane region" description="Helical" evidence="1">
    <location>
        <begin position="176"/>
        <end position="198"/>
    </location>
</feature>
<keyword evidence="3" id="KW-1185">Reference proteome</keyword>
<sequence length="322" mass="34860">MTTTSTTTLTERYVQAMLREVPEDRRADLGDELRSTIDDMIEGRVAAGEPADEAERATLTELGDPAALASRYTGARLHLIGPRFFLTWKRLTLQLLTWVPAVVATVVAAIRVLDHHESTVGQVIVDAGGAAITTAVQIAFWTTLVFAVLERVDADEPTPWTPDDLPEGVGERDPSFVDTVGSIAWNLVVAAALVIQHFRSWVEGPDGDDVAILDPDLWSGWLPFLLLTIAAFVALEVWKYRRGWTAGVAAGTVVTSVAFSAPVAWLAMEDRLINPTFVDVVDLGSAGQDRLALAIAVGAALVAVWESAEAVVKWWRTHQGPS</sequence>